<reference evidence="2 3" key="1">
    <citation type="journal article" date="2019" name="Int. J. Syst. Evol. Microbiol.">
        <title>The Global Catalogue of Microorganisms (GCM) 10K type strain sequencing project: providing services to taxonomists for standard genome sequencing and annotation.</title>
        <authorList>
            <consortium name="The Broad Institute Genomics Platform"/>
            <consortium name="The Broad Institute Genome Sequencing Center for Infectious Disease"/>
            <person name="Wu L."/>
            <person name="Ma J."/>
        </authorList>
    </citation>
    <scope>NUCLEOTIDE SEQUENCE [LARGE SCALE GENOMIC DNA]</scope>
    <source>
        <strain evidence="2 3">JCM 11813</strain>
    </source>
</reference>
<dbReference type="Proteomes" id="UP001499979">
    <property type="component" value="Unassembled WGS sequence"/>
</dbReference>
<protein>
    <recommendedName>
        <fullName evidence="4">DUF998 domain-containing protein</fullName>
    </recommendedName>
</protein>
<evidence type="ECO:0008006" key="4">
    <source>
        <dbReference type="Google" id="ProtNLM"/>
    </source>
</evidence>
<evidence type="ECO:0000313" key="3">
    <source>
        <dbReference type="Proteomes" id="UP001499979"/>
    </source>
</evidence>
<evidence type="ECO:0000256" key="1">
    <source>
        <dbReference type="SAM" id="Phobius"/>
    </source>
</evidence>
<gene>
    <name evidence="2" type="ORF">GCM10009606_04380</name>
</gene>
<name>A0ABN1U8I6_9ACTN</name>
<organism evidence="2 3">
    <name type="scientific">Nocardioides aquiterrae</name>
    <dbReference type="NCBI Taxonomy" id="203799"/>
    <lineage>
        <taxon>Bacteria</taxon>
        <taxon>Bacillati</taxon>
        <taxon>Actinomycetota</taxon>
        <taxon>Actinomycetes</taxon>
        <taxon>Propionibacteriales</taxon>
        <taxon>Nocardioidaceae</taxon>
        <taxon>Nocardioides</taxon>
    </lineage>
</organism>
<feature type="transmembrane region" description="Helical" evidence="1">
    <location>
        <begin position="189"/>
        <end position="206"/>
    </location>
</feature>
<keyword evidence="1" id="KW-1133">Transmembrane helix</keyword>
<proteinExistence type="predicted"/>
<feature type="transmembrane region" description="Helical" evidence="1">
    <location>
        <begin position="88"/>
        <end position="111"/>
    </location>
</feature>
<feature type="transmembrane region" description="Helical" evidence="1">
    <location>
        <begin position="161"/>
        <end position="177"/>
    </location>
</feature>
<accession>A0ABN1U8I6</accession>
<dbReference type="EMBL" id="BAAAJE010000001">
    <property type="protein sequence ID" value="GAA1127859.1"/>
    <property type="molecule type" value="Genomic_DNA"/>
</dbReference>
<comment type="caution">
    <text evidence="2">The sequence shown here is derived from an EMBL/GenBank/DDBJ whole genome shotgun (WGS) entry which is preliminary data.</text>
</comment>
<sequence>MCVLPAVVAISWAASTASRLRVVNFSAPNWLMLVILLRARWVRAPPVPDTGSNAAKVESVPLNSGNFRVLFPLGRAGPYAADMLAHGVHAALVVAGLAGLGSLLAPTIALGRVTDLLTAPAGPARFAAPGSTLLLPVAVTGTAAAAGIHAAMIPAHLRERLVVGAFFVACALVQLAWAERALRRPTRRWLAAGAAGNLAVVGLWAVTRTAGLPFGLLPRPEAVGTWDATCAALELVAAAACVAAARRGPRRPAPWREWHAAAHAWLALALTLLAVLSVGGGH</sequence>
<feature type="transmembrane region" description="Helical" evidence="1">
    <location>
        <begin position="132"/>
        <end position="155"/>
    </location>
</feature>
<feature type="transmembrane region" description="Helical" evidence="1">
    <location>
        <begin position="226"/>
        <end position="246"/>
    </location>
</feature>
<feature type="transmembrane region" description="Helical" evidence="1">
    <location>
        <begin position="258"/>
        <end position="279"/>
    </location>
</feature>
<keyword evidence="1" id="KW-0812">Transmembrane</keyword>
<keyword evidence="3" id="KW-1185">Reference proteome</keyword>
<keyword evidence="1" id="KW-0472">Membrane</keyword>
<evidence type="ECO:0000313" key="2">
    <source>
        <dbReference type="EMBL" id="GAA1127859.1"/>
    </source>
</evidence>